<dbReference type="Proteomes" id="UP000225972">
    <property type="component" value="Unassembled WGS sequence"/>
</dbReference>
<accession>A0A238J9W8</accession>
<keyword evidence="1" id="KW-0732">Signal</keyword>
<dbReference type="RefSeq" id="WP_099243645.1">
    <property type="nucleotide sequence ID" value="NZ_FXXP01000001.1"/>
</dbReference>
<protein>
    <recommendedName>
        <fullName evidence="4">Histidine phosphatase superfamily (Branch 1)</fullName>
    </recommendedName>
</protein>
<sequence>MLRRAFILSLVAFTSACAVPNGQLALAPNSTLIVVRHSDRDGENLNAKGIERSKALVKALDGMPLDAIYSPGIKRNLDTAAPLSKARALPVQRQAQENPTPALVSASAGQTVIWIGNKGNIAAIWEDLRLSDPAPLDYGDLHIIRSDSAGAVTIERRRFGP</sequence>
<dbReference type="InterPro" id="IPR013078">
    <property type="entry name" value="His_Pase_superF_clade-1"/>
</dbReference>
<dbReference type="SUPFAM" id="SSF53254">
    <property type="entry name" value="Phosphoglycerate mutase-like"/>
    <property type="match status" value="1"/>
</dbReference>
<evidence type="ECO:0000313" key="2">
    <source>
        <dbReference type="EMBL" id="SMX27458.1"/>
    </source>
</evidence>
<evidence type="ECO:0000313" key="3">
    <source>
        <dbReference type="Proteomes" id="UP000225972"/>
    </source>
</evidence>
<dbReference type="Pfam" id="PF00300">
    <property type="entry name" value="His_Phos_1"/>
    <property type="match status" value="1"/>
</dbReference>
<organism evidence="2 3">
    <name type="scientific">Pelagimonas phthalicica</name>
    <dbReference type="NCBI Taxonomy" id="1037362"/>
    <lineage>
        <taxon>Bacteria</taxon>
        <taxon>Pseudomonadati</taxon>
        <taxon>Pseudomonadota</taxon>
        <taxon>Alphaproteobacteria</taxon>
        <taxon>Rhodobacterales</taxon>
        <taxon>Roseobacteraceae</taxon>
        <taxon>Pelagimonas</taxon>
    </lineage>
</organism>
<dbReference type="InterPro" id="IPR029033">
    <property type="entry name" value="His_PPase_superfam"/>
</dbReference>
<proteinExistence type="predicted"/>
<dbReference type="AlphaFoldDB" id="A0A238J9W8"/>
<feature type="signal peptide" evidence="1">
    <location>
        <begin position="1"/>
        <end position="18"/>
    </location>
</feature>
<keyword evidence="3" id="KW-1185">Reference proteome</keyword>
<name>A0A238J9W8_9RHOB</name>
<reference evidence="3" key="1">
    <citation type="submission" date="2017-05" db="EMBL/GenBank/DDBJ databases">
        <authorList>
            <person name="Rodrigo-Torres L."/>
            <person name="Arahal R. D."/>
            <person name="Lucena T."/>
        </authorList>
    </citation>
    <scope>NUCLEOTIDE SEQUENCE [LARGE SCALE GENOMIC DNA]</scope>
    <source>
        <strain evidence="3">CECT 8649</strain>
    </source>
</reference>
<dbReference type="Gene3D" id="3.40.50.1240">
    <property type="entry name" value="Phosphoglycerate mutase-like"/>
    <property type="match status" value="1"/>
</dbReference>
<evidence type="ECO:0008006" key="4">
    <source>
        <dbReference type="Google" id="ProtNLM"/>
    </source>
</evidence>
<feature type="chain" id="PRO_5012692224" description="Histidine phosphatase superfamily (Branch 1)" evidence="1">
    <location>
        <begin position="19"/>
        <end position="161"/>
    </location>
</feature>
<dbReference type="OrthoDB" id="7864639at2"/>
<gene>
    <name evidence="2" type="ORF">TRP8649_01563</name>
</gene>
<evidence type="ECO:0000256" key="1">
    <source>
        <dbReference type="SAM" id="SignalP"/>
    </source>
</evidence>
<dbReference type="EMBL" id="FXXP01000001">
    <property type="protein sequence ID" value="SMX27458.1"/>
    <property type="molecule type" value="Genomic_DNA"/>
</dbReference>
<dbReference type="PROSITE" id="PS51257">
    <property type="entry name" value="PROKAR_LIPOPROTEIN"/>
    <property type="match status" value="1"/>
</dbReference>